<protein>
    <submittedName>
        <fullName evidence="2">Transcriptional regulator</fullName>
    </submittedName>
</protein>
<organism evidence="2 3">
    <name type="scientific">Nostocoides veronense</name>
    <dbReference type="NCBI Taxonomy" id="330836"/>
    <lineage>
        <taxon>Bacteria</taxon>
        <taxon>Bacillati</taxon>
        <taxon>Actinomycetota</taxon>
        <taxon>Actinomycetes</taxon>
        <taxon>Micrococcales</taxon>
        <taxon>Intrasporangiaceae</taxon>
        <taxon>Nostocoides</taxon>
    </lineage>
</organism>
<evidence type="ECO:0000313" key="2">
    <source>
        <dbReference type="EMBL" id="GAA1788042.1"/>
    </source>
</evidence>
<dbReference type="InterPro" id="IPR011991">
    <property type="entry name" value="ArsR-like_HTH"/>
</dbReference>
<keyword evidence="3" id="KW-1185">Reference proteome</keyword>
<reference evidence="2 3" key="1">
    <citation type="journal article" date="2019" name="Int. J. Syst. Evol. Microbiol.">
        <title>The Global Catalogue of Microorganisms (GCM) 10K type strain sequencing project: providing services to taxonomists for standard genome sequencing and annotation.</title>
        <authorList>
            <consortium name="The Broad Institute Genomics Platform"/>
            <consortium name="The Broad Institute Genome Sequencing Center for Infectious Disease"/>
            <person name="Wu L."/>
            <person name="Ma J."/>
        </authorList>
    </citation>
    <scope>NUCLEOTIDE SEQUENCE [LARGE SCALE GENOMIC DNA]</scope>
    <source>
        <strain evidence="2 3">JCM 15592</strain>
    </source>
</reference>
<gene>
    <name evidence="2" type="ORF">GCM10009811_11330</name>
</gene>
<proteinExistence type="predicted"/>
<dbReference type="CDD" id="cd00090">
    <property type="entry name" value="HTH_ARSR"/>
    <property type="match status" value="1"/>
</dbReference>
<comment type="caution">
    <text evidence="2">The sequence shown here is derived from an EMBL/GenBank/DDBJ whole genome shotgun (WGS) entry which is preliminary data.</text>
</comment>
<dbReference type="PANTHER" id="PTHR37318:SF1">
    <property type="entry name" value="BSL7504 PROTEIN"/>
    <property type="match status" value="1"/>
</dbReference>
<accession>A0ABN2LH33</accession>
<dbReference type="PROSITE" id="PS50987">
    <property type="entry name" value="HTH_ARSR_2"/>
    <property type="match status" value="1"/>
</dbReference>
<dbReference type="PANTHER" id="PTHR37318">
    <property type="entry name" value="BSL7504 PROTEIN"/>
    <property type="match status" value="1"/>
</dbReference>
<dbReference type="SUPFAM" id="SSF46785">
    <property type="entry name" value="Winged helix' DNA-binding domain"/>
    <property type="match status" value="1"/>
</dbReference>
<dbReference type="InterPro" id="IPR036388">
    <property type="entry name" value="WH-like_DNA-bd_sf"/>
</dbReference>
<dbReference type="InterPro" id="IPR001845">
    <property type="entry name" value="HTH_ArsR_DNA-bd_dom"/>
</dbReference>
<sequence length="91" mass="9729">MTELDPVIHVPVRLRIMVALAALGPADSLSFPRLQEVLDLTSGNLITHLRKLEEAGYVVTQKSGRVTTAALTDQGRAAFAAYRATLASLLG</sequence>
<dbReference type="Proteomes" id="UP001499938">
    <property type="component" value="Unassembled WGS sequence"/>
</dbReference>
<dbReference type="RefSeq" id="WP_344082393.1">
    <property type="nucleotide sequence ID" value="NZ_BAAAPO010000018.1"/>
</dbReference>
<dbReference type="Pfam" id="PF13601">
    <property type="entry name" value="HTH_34"/>
    <property type="match status" value="1"/>
</dbReference>
<dbReference type="InterPro" id="IPR036390">
    <property type="entry name" value="WH_DNA-bd_sf"/>
</dbReference>
<evidence type="ECO:0000259" key="1">
    <source>
        <dbReference type="PROSITE" id="PS50987"/>
    </source>
</evidence>
<dbReference type="Gene3D" id="1.10.10.10">
    <property type="entry name" value="Winged helix-like DNA-binding domain superfamily/Winged helix DNA-binding domain"/>
    <property type="match status" value="1"/>
</dbReference>
<feature type="domain" description="HTH arsR-type" evidence="1">
    <location>
        <begin position="1"/>
        <end position="91"/>
    </location>
</feature>
<evidence type="ECO:0000313" key="3">
    <source>
        <dbReference type="Proteomes" id="UP001499938"/>
    </source>
</evidence>
<dbReference type="InterPro" id="IPR027395">
    <property type="entry name" value="WH_DNA-bd_dom"/>
</dbReference>
<dbReference type="EMBL" id="BAAAPO010000018">
    <property type="protein sequence ID" value="GAA1788042.1"/>
    <property type="molecule type" value="Genomic_DNA"/>
</dbReference>
<name>A0ABN2LH33_9MICO</name>